<dbReference type="InterPro" id="IPR027417">
    <property type="entry name" value="P-loop_NTPase"/>
</dbReference>
<name>A0ABW8YUQ5_9FLAO</name>
<evidence type="ECO:0000256" key="1">
    <source>
        <dbReference type="ARBA" id="ARBA00022448"/>
    </source>
</evidence>
<dbReference type="EMBL" id="JBELPZ010000004">
    <property type="protein sequence ID" value="MFL9843954.1"/>
    <property type="molecule type" value="Genomic_DNA"/>
</dbReference>
<evidence type="ECO:0000256" key="3">
    <source>
        <dbReference type="ARBA" id="ARBA00022840"/>
    </source>
</evidence>
<dbReference type="Proteomes" id="UP001629156">
    <property type="component" value="Unassembled WGS sequence"/>
</dbReference>
<organism evidence="5 6">
    <name type="scientific">Flavobacterium rhizosphaerae</name>
    <dbReference type="NCBI Taxonomy" id="3163298"/>
    <lineage>
        <taxon>Bacteria</taxon>
        <taxon>Pseudomonadati</taxon>
        <taxon>Bacteroidota</taxon>
        <taxon>Flavobacteriia</taxon>
        <taxon>Flavobacteriales</taxon>
        <taxon>Flavobacteriaceae</taxon>
        <taxon>Flavobacterium</taxon>
    </lineage>
</organism>
<evidence type="ECO:0000313" key="6">
    <source>
        <dbReference type="Proteomes" id="UP001629156"/>
    </source>
</evidence>
<proteinExistence type="predicted"/>
<dbReference type="PANTHER" id="PTHR42781:SF4">
    <property type="entry name" value="SPERMIDINE_PUTRESCINE IMPORT ATP-BINDING PROTEIN POTA"/>
    <property type="match status" value="1"/>
</dbReference>
<keyword evidence="2" id="KW-0547">Nucleotide-binding</keyword>
<protein>
    <submittedName>
        <fullName evidence="5">ATP-binding cassette domain-containing protein</fullName>
    </submittedName>
</protein>
<dbReference type="InterPro" id="IPR050093">
    <property type="entry name" value="ABC_SmlMolc_Importer"/>
</dbReference>
<dbReference type="PROSITE" id="PS00211">
    <property type="entry name" value="ABC_TRANSPORTER_1"/>
    <property type="match status" value="1"/>
</dbReference>
<dbReference type="SMART" id="SM00382">
    <property type="entry name" value="AAA"/>
    <property type="match status" value="1"/>
</dbReference>
<accession>A0ABW8YUQ5</accession>
<dbReference type="Pfam" id="PF00005">
    <property type="entry name" value="ABC_tran"/>
    <property type="match status" value="1"/>
</dbReference>
<keyword evidence="3 5" id="KW-0067">ATP-binding</keyword>
<sequence length="283" mass="31030">MIELQITKKFKGNTEFEISVSMQIEKGAFVALYGESGSGKTSVLRMLAGLLKPDSGKIIIDGITWFKAGYKKNIATGQRNIGYLLQENTLFPNMDVNGNLIYALGKGENRYFEEIIGYMGIAPLLNKRVDELSGGQQQRVALARTLLTKPDILLLDEPFTALDNSSKTSLIKAVKQLHKQYGLTIILVSHSIAEVALLSDITYVIKEGKITAKGSPNEVFAPNNNSNTITFPAEVISVNESTEVLTVLIQDKIVTLPLSKSGKAIPIEIGDILWLRADTFKVI</sequence>
<dbReference type="InterPro" id="IPR003593">
    <property type="entry name" value="AAA+_ATPase"/>
</dbReference>
<feature type="domain" description="ABC transporter" evidence="4">
    <location>
        <begin position="2"/>
        <end position="232"/>
    </location>
</feature>
<comment type="caution">
    <text evidence="5">The sequence shown here is derived from an EMBL/GenBank/DDBJ whole genome shotgun (WGS) entry which is preliminary data.</text>
</comment>
<evidence type="ECO:0000259" key="4">
    <source>
        <dbReference type="PROSITE" id="PS50893"/>
    </source>
</evidence>
<dbReference type="RefSeq" id="WP_408084205.1">
    <property type="nucleotide sequence ID" value="NZ_JBELPZ010000004.1"/>
</dbReference>
<dbReference type="PROSITE" id="PS50893">
    <property type="entry name" value="ABC_TRANSPORTER_2"/>
    <property type="match status" value="1"/>
</dbReference>
<dbReference type="PANTHER" id="PTHR42781">
    <property type="entry name" value="SPERMIDINE/PUTRESCINE IMPORT ATP-BINDING PROTEIN POTA"/>
    <property type="match status" value="1"/>
</dbReference>
<dbReference type="GO" id="GO:0005524">
    <property type="term" value="F:ATP binding"/>
    <property type="evidence" value="ECO:0007669"/>
    <property type="project" value="UniProtKB-KW"/>
</dbReference>
<dbReference type="Gene3D" id="3.40.50.300">
    <property type="entry name" value="P-loop containing nucleotide triphosphate hydrolases"/>
    <property type="match status" value="1"/>
</dbReference>
<evidence type="ECO:0000256" key="2">
    <source>
        <dbReference type="ARBA" id="ARBA00022741"/>
    </source>
</evidence>
<dbReference type="InterPro" id="IPR017871">
    <property type="entry name" value="ABC_transporter-like_CS"/>
</dbReference>
<dbReference type="InterPro" id="IPR003439">
    <property type="entry name" value="ABC_transporter-like_ATP-bd"/>
</dbReference>
<dbReference type="SUPFAM" id="SSF52540">
    <property type="entry name" value="P-loop containing nucleoside triphosphate hydrolases"/>
    <property type="match status" value="1"/>
</dbReference>
<gene>
    <name evidence="5" type="ORF">ABS766_05925</name>
</gene>
<reference evidence="5 6" key="1">
    <citation type="submission" date="2024-06" db="EMBL/GenBank/DDBJ databases">
        <authorList>
            <person name="Kaempfer P."/>
            <person name="Viver T."/>
        </authorList>
    </citation>
    <scope>NUCLEOTIDE SEQUENCE [LARGE SCALE GENOMIC DNA]</scope>
    <source>
        <strain evidence="5 6">ST-119</strain>
    </source>
</reference>
<keyword evidence="1" id="KW-0813">Transport</keyword>
<keyword evidence="6" id="KW-1185">Reference proteome</keyword>
<evidence type="ECO:0000313" key="5">
    <source>
        <dbReference type="EMBL" id="MFL9843954.1"/>
    </source>
</evidence>